<evidence type="ECO:0000256" key="10">
    <source>
        <dbReference type="ARBA" id="ARBA00022695"/>
    </source>
</evidence>
<dbReference type="Proteomes" id="UP000013827">
    <property type="component" value="Unassembled WGS sequence"/>
</dbReference>
<dbReference type="GO" id="GO:0004605">
    <property type="term" value="F:phosphatidate cytidylyltransferase activity"/>
    <property type="evidence" value="ECO:0007669"/>
    <property type="project" value="UniProtKB-EC"/>
</dbReference>
<evidence type="ECO:0000256" key="17">
    <source>
        <dbReference type="ARBA" id="ARBA00023264"/>
    </source>
</evidence>
<comment type="pathway">
    <text evidence="4">Lipid metabolism.</text>
</comment>
<reference evidence="20" key="2">
    <citation type="submission" date="2024-10" db="UniProtKB">
        <authorList>
            <consortium name="EnsemblProtists"/>
        </authorList>
    </citation>
    <scope>IDENTIFICATION</scope>
</reference>
<evidence type="ECO:0000259" key="19">
    <source>
        <dbReference type="PROSITE" id="PS50042"/>
    </source>
</evidence>
<evidence type="ECO:0000256" key="3">
    <source>
        <dbReference type="ARBA" id="ARBA00005119"/>
    </source>
</evidence>
<evidence type="ECO:0000256" key="14">
    <source>
        <dbReference type="ARBA" id="ARBA00023128"/>
    </source>
</evidence>
<dbReference type="KEGG" id="ehx:EMIHUDRAFT_467969"/>
<keyword evidence="12" id="KW-0460">Magnesium</keyword>
<evidence type="ECO:0000256" key="18">
    <source>
        <dbReference type="ARBA" id="ARBA00029893"/>
    </source>
</evidence>
<reference evidence="21" key="1">
    <citation type="journal article" date="2013" name="Nature">
        <title>Pan genome of the phytoplankton Emiliania underpins its global distribution.</title>
        <authorList>
            <person name="Read B.A."/>
            <person name="Kegel J."/>
            <person name="Klute M.J."/>
            <person name="Kuo A."/>
            <person name="Lefebvre S.C."/>
            <person name="Maumus F."/>
            <person name="Mayer C."/>
            <person name="Miller J."/>
            <person name="Monier A."/>
            <person name="Salamov A."/>
            <person name="Young J."/>
            <person name="Aguilar M."/>
            <person name="Claverie J.M."/>
            <person name="Frickenhaus S."/>
            <person name="Gonzalez K."/>
            <person name="Herman E.K."/>
            <person name="Lin Y.C."/>
            <person name="Napier J."/>
            <person name="Ogata H."/>
            <person name="Sarno A.F."/>
            <person name="Shmutz J."/>
            <person name="Schroeder D."/>
            <person name="de Vargas C."/>
            <person name="Verret F."/>
            <person name="von Dassow P."/>
            <person name="Valentin K."/>
            <person name="Van de Peer Y."/>
            <person name="Wheeler G."/>
            <person name="Dacks J.B."/>
            <person name="Delwiche C.F."/>
            <person name="Dyhrman S.T."/>
            <person name="Glockner G."/>
            <person name="John U."/>
            <person name="Richards T."/>
            <person name="Worden A.Z."/>
            <person name="Zhang X."/>
            <person name="Grigoriev I.V."/>
            <person name="Allen A.E."/>
            <person name="Bidle K."/>
            <person name="Borodovsky M."/>
            <person name="Bowler C."/>
            <person name="Brownlee C."/>
            <person name="Cock J.M."/>
            <person name="Elias M."/>
            <person name="Gladyshev V.N."/>
            <person name="Groth M."/>
            <person name="Guda C."/>
            <person name="Hadaegh A."/>
            <person name="Iglesias-Rodriguez M.D."/>
            <person name="Jenkins J."/>
            <person name="Jones B.M."/>
            <person name="Lawson T."/>
            <person name="Leese F."/>
            <person name="Lindquist E."/>
            <person name="Lobanov A."/>
            <person name="Lomsadze A."/>
            <person name="Malik S.B."/>
            <person name="Marsh M.E."/>
            <person name="Mackinder L."/>
            <person name="Mock T."/>
            <person name="Mueller-Roeber B."/>
            <person name="Pagarete A."/>
            <person name="Parker M."/>
            <person name="Probert I."/>
            <person name="Quesneville H."/>
            <person name="Raines C."/>
            <person name="Rensing S.A."/>
            <person name="Riano-Pachon D.M."/>
            <person name="Richier S."/>
            <person name="Rokitta S."/>
            <person name="Shiraiwa Y."/>
            <person name="Soanes D.M."/>
            <person name="van der Giezen M."/>
            <person name="Wahlund T.M."/>
            <person name="Williams B."/>
            <person name="Wilson W."/>
            <person name="Wolfe G."/>
            <person name="Wurch L.L."/>
        </authorList>
    </citation>
    <scope>NUCLEOTIDE SEQUENCE</scope>
</reference>
<organism evidence="20 21">
    <name type="scientific">Emiliania huxleyi (strain CCMP1516)</name>
    <dbReference type="NCBI Taxonomy" id="280463"/>
    <lineage>
        <taxon>Eukaryota</taxon>
        <taxon>Haptista</taxon>
        <taxon>Haptophyta</taxon>
        <taxon>Prymnesiophyceae</taxon>
        <taxon>Isochrysidales</taxon>
        <taxon>Noelaerhabdaceae</taxon>
        <taxon>Emiliania</taxon>
    </lineage>
</organism>
<comment type="subcellular location">
    <subcellularLocation>
        <location evidence="2">Mitochondrion inner membrane</location>
        <topology evidence="2">Peripheral membrane protein</topology>
        <orientation evidence="2">Matrix side</orientation>
    </subcellularLocation>
</comment>
<dbReference type="Pfam" id="PF09139">
    <property type="entry name" value="Tam41_Mmp37"/>
    <property type="match status" value="1"/>
</dbReference>
<keyword evidence="13" id="KW-0443">Lipid metabolism</keyword>
<evidence type="ECO:0000256" key="1">
    <source>
        <dbReference type="ARBA" id="ARBA00001946"/>
    </source>
</evidence>
<dbReference type="PANTHER" id="PTHR13619:SF0">
    <property type="entry name" value="PHOSPHATIDATE CYTIDYLYLTRANSFERASE, MITOCHONDRIAL"/>
    <property type="match status" value="1"/>
</dbReference>
<dbReference type="PaxDb" id="2903-EOD32546"/>
<dbReference type="RefSeq" id="XP_005784975.1">
    <property type="nucleotide sequence ID" value="XM_005784918.1"/>
</dbReference>
<dbReference type="InterPro" id="IPR015222">
    <property type="entry name" value="Tam41"/>
</dbReference>
<dbReference type="PROSITE" id="PS50042">
    <property type="entry name" value="CNMP_BINDING_3"/>
    <property type="match status" value="1"/>
</dbReference>
<evidence type="ECO:0000256" key="5">
    <source>
        <dbReference type="ARBA" id="ARBA00005458"/>
    </source>
</evidence>
<evidence type="ECO:0000313" key="21">
    <source>
        <dbReference type="Proteomes" id="UP000013827"/>
    </source>
</evidence>
<proteinExistence type="inferred from homology"/>
<evidence type="ECO:0000256" key="12">
    <source>
        <dbReference type="ARBA" id="ARBA00022842"/>
    </source>
</evidence>
<evidence type="ECO:0000256" key="4">
    <source>
        <dbReference type="ARBA" id="ARBA00005189"/>
    </source>
</evidence>
<dbReference type="PANTHER" id="PTHR13619">
    <property type="entry name" value="PHOSPHATIDATE CYTIDYLYLTRANSFERASE, MITOCHONDRIAL"/>
    <property type="match status" value="1"/>
</dbReference>
<protein>
    <recommendedName>
        <fullName evidence="7">Phosphatidate cytidylyltransferase, mitochondrial</fullName>
        <ecNumber evidence="6">2.7.7.41</ecNumber>
    </recommendedName>
    <alternativeName>
        <fullName evidence="18">CDP-diacylglycerol synthase</fullName>
    </alternativeName>
</protein>
<sequence length="257" mass="27507">MTDLVFAVREAEAWHALNLEKHAAHYSPLGMLGPRAVAAVQERAGAGVYYNAYVPWRGRRIKYGVVSVSALLDDLRCWRSLYLAGRMHKPVQTVKSDPLVCEAAEANLASAAAAALLMQPPAFEEGALLRDICSLSYTGDPRQVVVEASRPSELTATHRETLRRMLPPPLPSRAAAPGGRAAPRCDASLEHAAERLYAEAGGAQEGAARLGEAVRASLGRLVSRSSTPQTVKGFLTGGAVTTARYVGAKLAKRLVRK</sequence>
<keyword evidence="21" id="KW-1185">Reference proteome</keyword>
<keyword evidence="10" id="KW-0548">Nucleotidyltransferase</keyword>
<evidence type="ECO:0000256" key="15">
    <source>
        <dbReference type="ARBA" id="ARBA00023136"/>
    </source>
</evidence>
<evidence type="ECO:0000256" key="6">
    <source>
        <dbReference type="ARBA" id="ARBA00012487"/>
    </source>
</evidence>
<evidence type="ECO:0000256" key="13">
    <source>
        <dbReference type="ARBA" id="ARBA00023098"/>
    </source>
</evidence>
<keyword evidence="17" id="KW-1208">Phospholipid metabolism</keyword>
<dbReference type="GO" id="GO:0032049">
    <property type="term" value="P:cardiolipin biosynthetic process"/>
    <property type="evidence" value="ECO:0007669"/>
    <property type="project" value="InterPro"/>
</dbReference>
<evidence type="ECO:0000256" key="8">
    <source>
        <dbReference type="ARBA" id="ARBA00022516"/>
    </source>
</evidence>
<keyword evidence="14" id="KW-0496">Mitochondrion</keyword>
<comment type="cofactor">
    <cofactor evidence="1">
        <name>Mg(2+)</name>
        <dbReference type="ChEBI" id="CHEBI:18420"/>
    </cofactor>
</comment>
<comment type="similarity">
    <text evidence="5">Belongs to the TAM41 family.</text>
</comment>
<dbReference type="GO" id="GO:0005743">
    <property type="term" value="C:mitochondrial inner membrane"/>
    <property type="evidence" value="ECO:0007669"/>
    <property type="project" value="UniProtKB-SubCell"/>
</dbReference>
<evidence type="ECO:0000256" key="16">
    <source>
        <dbReference type="ARBA" id="ARBA00023209"/>
    </source>
</evidence>
<evidence type="ECO:0000256" key="9">
    <source>
        <dbReference type="ARBA" id="ARBA00022679"/>
    </source>
</evidence>
<dbReference type="GO" id="GO:0016024">
    <property type="term" value="P:CDP-diacylglycerol biosynthetic process"/>
    <property type="evidence" value="ECO:0007669"/>
    <property type="project" value="TreeGrafter"/>
</dbReference>
<dbReference type="EnsemblProtists" id="EOD32546">
    <property type="protein sequence ID" value="EOD32546"/>
    <property type="gene ID" value="EMIHUDRAFT_467969"/>
</dbReference>
<evidence type="ECO:0000256" key="7">
    <source>
        <dbReference type="ARBA" id="ARBA00018337"/>
    </source>
</evidence>
<comment type="pathway">
    <text evidence="3">Phospholipid metabolism; CDP-diacylglycerol biosynthesis; CDP-diacylglycerol from sn-glycerol 3-phosphate: step 3/3.</text>
</comment>
<dbReference type="OMA" id="SHHYASW"/>
<keyword evidence="16" id="KW-0594">Phospholipid biosynthesis</keyword>
<evidence type="ECO:0000256" key="2">
    <source>
        <dbReference type="ARBA" id="ARBA00004443"/>
    </source>
</evidence>
<keyword evidence="9" id="KW-0808">Transferase</keyword>
<dbReference type="HOGENOM" id="CLU_030279_1_0_1"/>
<dbReference type="EC" id="2.7.7.41" evidence="6"/>
<accession>A0A0D3K9W1</accession>
<feature type="domain" description="Cyclic nucleotide-binding" evidence="19">
    <location>
        <begin position="123"/>
        <end position="166"/>
    </location>
</feature>
<keyword evidence="11" id="KW-0999">Mitochondrion inner membrane</keyword>
<dbReference type="InterPro" id="IPR000595">
    <property type="entry name" value="cNMP-bd_dom"/>
</dbReference>
<name>A0A0D3K9W1_EMIH1</name>
<evidence type="ECO:0000313" key="20">
    <source>
        <dbReference type="EnsemblProtists" id="EOD32546"/>
    </source>
</evidence>
<dbReference type="AlphaFoldDB" id="A0A0D3K9W1"/>
<dbReference type="UniPathway" id="UPA00557">
    <property type="reaction ID" value="UER00614"/>
</dbReference>
<dbReference type="GeneID" id="17277816"/>
<keyword evidence="8" id="KW-0444">Lipid biosynthesis</keyword>
<dbReference type="eggNOG" id="KOG2986">
    <property type="taxonomic scope" value="Eukaryota"/>
</dbReference>
<keyword evidence="15" id="KW-0472">Membrane</keyword>
<evidence type="ECO:0000256" key="11">
    <source>
        <dbReference type="ARBA" id="ARBA00022792"/>
    </source>
</evidence>
<dbReference type="STRING" id="2903.R1FAV0"/>